<evidence type="ECO:0000256" key="1">
    <source>
        <dbReference type="ARBA" id="ARBA00022723"/>
    </source>
</evidence>
<feature type="compositionally biased region" description="Polar residues" evidence="5">
    <location>
        <begin position="9"/>
        <end position="22"/>
    </location>
</feature>
<dbReference type="GO" id="GO:0005737">
    <property type="term" value="C:cytoplasm"/>
    <property type="evidence" value="ECO:0007669"/>
    <property type="project" value="TreeGrafter"/>
</dbReference>
<evidence type="ECO:0000256" key="5">
    <source>
        <dbReference type="SAM" id="MobiDB-lite"/>
    </source>
</evidence>
<evidence type="ECO:0000256" key="3">
    <source>
        <dbReference type="ARBA" id="ARBA00022833"/>
    </source>
</evidence>
<dbReference type="EMBL" id="MU004233">
    <property type="protein sequence ID" value="KAF2671182.1"/>
    <property type="molecule type" value="Genomic_DNA"/>
</dbReference>
<accession>A0A6A6UG60</accession>
<dbReference type="PANTHER" id="PTHR13513:SF9">
    <property type="entry name" value="E3 UBIQUITIN-PROTEIN LIGASE UBR7-RELATED"/>
    <property type="match status" value="1"/>
</dbReference>
<keyword evidence="3" id="KW-0862">Zinc</keyword>
<keyword evidence="8" id="KW-1185">Reference proteome</keyword>
<dbReference type="Proteomes" id="UP000799302">
    <property type="component" value="Unassembled WGS sequence"/>
</dbReference>
<dbReference type="PROSITE" id="PS51157">
    <property type="entry name" value="ZF_UBR"/>
    <property type="match status" value="1"/>
</dbReference>
<organism evidence="7 8">
    <name type="scientific">Microthyrium microscopicum</name>
    <dbReference type="NCBI Taxonomy" id="703497"/>
    <lineage>
        <taxon>Eukaryota</taxon>
        <taxon>Fungi</taxon>
        <taxon>Dikarya</taxon>
        <taxon>Ascomycota</taxon>
        <taxon>Pezizomycotina</taxon>
        <taxon>Dothideomycetes</taxon>
        <taxon>Dothideomycetes incertae sedis</taxon>
        <taxon>Microthyriales</taxon>
        <taxon>Microthyriaceae</taxon>
        <taxon>Microthyrium</taxon>
    </lineage>
</organism>
<evidence type="ECO:0000313" key="8">
    <source>
        <dbReference type="Proteomes" id="UP000799302"/>
    </source>
</evidence>
<dbReference type="AlphaFoldDB" id="A0A6A6UG60"/>
<feature type="region of interest" description="Disordered" evidence="5">
    <location>
        <begin position="513"/>
        <end position="543"/>
    </location>
</feature>
<proteinExistence type="predicted"/>
<dbReference type="InterPro" id="IPR047506">
    <property type="entry name" value="UBR7-like_UBR-box"/>
</dbReference>
<evidence type="ECO:0000313" key="7">
    <source>
        <dbReference type="EMBL" id="KAF2671182.1"/>
    </source>
</evidence>
<protein>
    <recommendedName>
        <fullName evidence="6">UBR-type domain-containing protein</fullName>
    </recommendedName>
</protein>
<keyword evidence="1" id="KW-0479">Metal-binding</keyword>
<feature type="region of interest" description="Disordered" evidence="5">
    <location>
        <begin position="313"/>
        <end position="373"/>
    </location>
</feature>
<evidence type="ECO:0000256" key="4">
    <source>
        <dbReference type="PROSITE-ProRule" id="PRU00508"/>
    </source>
</evidence>
<dbReference type="InterPro" id="IPR040204">
    <property type="entry name" value="UBR7"/>
</dbReference>
<reference evidence="7" key="1">
    <citation type="journal article" date="2020" name="Stud. Mycol.">
        <title>101 Dothideomycetes genomes: a test case for predicting lifestyles and emergence of pathogens.</title>
        <authorList>
            <person name="Haridas S."/>
            <person name="Albert R."/>
            <person name="Binder M."/>
            <person name="Bloem J."/>
            <person name="Labutti K."/>
            <person name="Salamov A."/>
            <person name="Andreopoulos B."/>
            <person name="Baker S."/>
            <person name="Barry K."/>
            <person name="Bills G."/>
            <person name="Bluhm B."/>
            <person name="Cannon C."/>
            <person name="Castanera R."/>
            <person name="Culley D."/>
            <person name="Daum C."/>
            <person name="Ezra D."/>
            <person name="Gonzalez J."/>
            <person name="Henrissat B."/>
            <person name="Kuo A."/>
            <person name="Liang C."/>
            <person name="Lipzen A."/>
            <person name="Lutzoni F."/>
            <person name="Magnuson J."/>
            <person name="Mondo S."/>
            <person name="Nolan M."/>
            <person name="Ohm R."/>
            <person name="Pangilinan J."/>
            <person name="Park H.-J."/>
            <person name="Ramirez L."/>
            <person name="Alfaro M."/>
            <person name="Sun H."/>
            <person name="Tritt A."/>
            <person name="Yoshinaga Y."/>
            <person name="Zwiers L.-H."/>
            <person name="Turgeon B."/>
            <person name="Goodwin S."/>
            <person name="Spatafora J."/>
            <person name="Crous P."/>
            <person name="Grigoriev I."/>
        </authorList>
    </citation>
    <scope>NUCLEOTIDE SEQUENCE</scope>
    <source>
        <strain evidence="7">CBS 115976</strain>
    </source>
</reference>
<feature type="domain" description="UBR-type" evidence="6">
    <location>
        <begin position="48"/>
        <end position="126"/>
    </location>
</feature>
<feature type="zinc finger region" description="UBR-type" evidence="4">
    <location>
        <begin position="48"/>
        <end position="126"/>
    </location>
</feature>
<feature type="region of interest" description="Disordered" evidence="5">
    <location>
        <begin position="1"/>
        <end position="22"/>
    </location>
</feature>
<dbReference type="SMART" id="SM00396">
    <property type="entry name" value="ZnF_UBR1"/>
    <property type="match status" value="1"/>
</dbReference>
<dbReference type="InterPro" id="IPR003126">
    <property type="entry name" value="Znf_UBR"/>
</dbReference>
<dbReference type="PANTHER" id="PTHR13513">
    <property type="entry name" value="E3 UBIQUITIN-PROTEIN LIGASE UBR7"/>
    <property type="match status" value="1"/>
</dbReference>
<dbReference type="CDD" id="cd19677">
    <property type="entry name" value="UBR-box_UBR7"/>
    <property type="match status" value="1"/>
</dbReference>
<gene>
    <name evidence="7" type="ORF">BT63DRAFT_385665</name>
</gene>
<evidence type="ECO:0000259" key="6">
    <source>
        <dbReference type="PROSITE" id="PS51157"/>
    </source>
</evidence>
<sequence length="543" mass="59419">MDPPPQAKLNRSNSISQASENSQTAQEFINSQLELEAEAREALPYQFDQCTRHLGSIRQLLFSCLTCNPPPSDPNASYNPAGVCYSCSISCHGEHELVELFNKRDFTCDCGTTRFSATQPCTLRLSESTGEKGDVHSENSEANNNYNQNFRNRFCGCGAEYNAHKESGTMFQCLGLGTVEEGGCGEDWYHPECLMGISRDWREIKKQEADALKNSLTEAVPQEIKEGGDATKAASVNGNGDTVMQESLPVGGPVREEEEDVFDDDNPQGFPHEDSFEYLLCYKCVQAFPWIKNYASRPGFLSPLFYGKSKPVEEDATAGSEIVSDTESRKRKADDGDDSAIQPLKKQRNLDDTPHDAATSHTNGTTNGTNAESIITNDTSGSKCTYPTMSPPTEPLTLFLTADFRDHLCRCSTHYPLLAPHRQLLEEEDNYEPPLSSAGDEAPGSLGSRSLLERGEAALSNVDRVRAIEGVMVYNHLKDKVKSFLKPFADSGTAVGAEDIKKYFETLRGDAEGIQKAGESAEKGGKDGGGDGDGRKEQSGEWS</sequence>
<keyword evidence="2" id="KW-0863">Zinc-finger</keyword>
<evidence type="ECO:0000256" key="2">
    <source>
        <dbReference type="ARBA" id="ARBA00022771"/>
    </source>
</evidence>
<dbReference type="GO" id="GO:0061630">
    <property type="term" value="F:ubiquitin protein ligase activity"/>
    <property type="evidence" value="ECO:0007669"/>
    <property type="project" value="InterPro"/>
</dbReference>
<dbReference type="Pfam" id="PF02207">
    <property type="entry name" value="zf-UBR"/>
    <property type="match status" value="1"/>
</dbReference>
<dbReference type="GO" id="GO:0008270">
    <property type="term" value="F:zinc ion binding"/>
    <property type="evidence" value="ECO:0007669"/>
    <property type="project" value="UniProtKB-KW"/>
</dbReference>
<name>A0A6A6UG60_9PEZI</name>
<dbReference type="OrthoDB" id="10262564at2759"/>